<dbReference type="AlphaFoldDB" id="A0A428SDN0"/>
<comment type="caution">
    <text evidence="1">The sequence shown here is derived from an EMBL/GenBank/DDBJ whole genome shotgun (WGS) entry which is preliminary data.</text>
</comment>
<dbReference type="Proteomes" id="UP000288429">
    <property type="component" value="Unassembled WGS sequence"/>
</dbReference>
<proteinExistence type="predicted"/>
<sequence>MTDVGAVLDKHVFEQAMTWDGDQLDSWVETIELQHEPAEGHEAASVTEDDEYDCCMRLRQITRSGAGD</sequence>
<evidence type="ECO:0000313" key="1">
    <source>
        <dbReference type="EMBL" id="RSL87883.1"/>
    </source>
</evidence>
<evidence type="ECO:0000313" key="2">
    <source>
        <dbReference type="Proteomes" id="UP000288429"/>
    </source>
</evidence>
<accession>A0A428SDN0</accession>
<protein>
    <submittedName>
        <fullName evidence="1">Uncharacterized protein</fullName>
    </submittedName>
</protein>
<dbReference type="EMBL" id="NIZV01000491">
    <property type="protein sequence ID" value="RSL87883.1"/>
    <property type="molecule type" value="Genomic_DNA"/>
</dbReference>
<gene>
    <name evidence="1" type="ORF">CDV31_016177</name>
</gene>
<reference evidence="1 2" key="1">
    <citation type="submission" date="2017-06" db="EMBL/GenBank/DDBJ databases">
        <title>Cmopartive genomic analysis of Ambrosia Fusariam Clade fungi.</title>
        <authorList>
            <person name="Stajich J.E."/>
            <person name="Carrillo J."/>
            <person name="Kijimoto T."/>
            <person name="Eskalen A."/>
            <person name="O'Donnell K."/>
            <person name="Kasson M."/>
        </authorList>
    </citation>
    <scope>NUCLEOTIDE SEQUENCE [LARGE SCALE GENOMIC DNA]</scope>
    <source>
        <strain evidence="1 2">NRRL 20438</strain>
    </source>
</reference>
<name>A0A428SDN0_9HYPO</name>
<keyword evidence="2" id="KW-1185">Reference proteome</keyword>
<organism evidence="1 2">
    <name type="scientific">Fusarium ambrosium</name>
    <dbReference type="NCBI Taxonomy" id="131363"/>
    <lineage>
        <taxon>Eukaryota</taxon>
        <taxon>Fungi</taxon>
        <taxon>Dikarya</taxon>
        <taxon>Ascomycota</taxon>
        <taxon>Pezizomycotina</taxon>
        <taxon>Sordariomycetes</taxon>
        <taxon>Hypocreomycetidae</taxon>
        <taxon>Hypocreales</taxon>
        <taxon>Nectriaceae</taxon>
        <taxon>Fusarium</taxon>
        <taxon>Fusarium solani species complex</taxon>
    </lineage>
</organism>